<evidence type="ECO:0000256" key="2">
    <source>
        <dbReference type="ARBA" id="ARBA00023052"/>
    </source>
</evidence>
<keyword evidence="2 3" id="KW-0786">Thiamine pyrophosphate</keyword>
<protein>
    <submittedName>
        <fullName evidence="7">Acetohydroxy acid synthase</fullName>
    </submittedName>
</protein>
<dbReference type="PANTHER" id="PTHR18968">
    <property type="entry name" value="THIAMINE PYROPHOSPHATE ENZYMES"/>
    <property type="match status" value="1"/>
</dbReference>
<comment type="similarity">
    <text evidence="1 3">Belongs to the TPP enzyme family.</text>
</comment>
<accession>A0A6J4VMD8</accession>
<dbReference type="SUPFAM" id="SSF52518">
    <property type="entry name" value="Thiamin diphosphate-binding fold (THDP-binding)"/>
    <property type="match status" value="2"/>
</dbReference>
<dbReference type="InterPro" id="IPR012001">
    <property type="entry name" value="Thiamin_PyroP_enz_TPP-bd_dom"/>
</dbReference>
<evidence type="ECO:0000313" key="7">
    <source>
        <dbReference type="EMBL" id="CAA9577688.1"/>
    </source>
</evidence>
<dbReference type="GO" id="GO:0003984">
    <property type="term" value="F:acetolactate synthase activity"/>
    <property type="evidence" value="ECO:0007669"/>
    <property type="project" value="TreeGrafter"/>
</dbReference>
<organism evidence="7">
    <name type="scientific">uncultured Thermomicrobiales bacterium</name>
    <dbReference type="NCBI Taxonomy" id="1645740"/>
    <lineage>
        <taxon>Bacteria</taxon>
        <taxon>Pseudomonadati</taxon>
        <taxon>Thermomicrobiota</taxon>
        <taxon>Thermomicrobia</taxon>
        <taxon>Thermomicrobiales</taxon>
        <taxon>environmental samples</taxon>
    </lineage>
</organism>
<feature type="domain" description="Thiamine pyrophosphate enzyme N-terminal TPP-binding" evidence="6">
    <location>
        <begin position="4"/>
        <end position="125"/>
    </location>
</feature>
<evidence type="ECO:0000259" key="5">
    <source>
        <dbReference type="Pfam" id="PF02775"/>
    </source>
</evidence>
<dbReference type="GO" id="GO:0009097">
    <property type="term" value="P:isoleucine biosynthetic process"/>
    <property type="evidence" value="ECO:0007669"/>
    <property type="project" value="TreeGrafter"/>
</dbReference>
<reference evidence="7" key="1">
    <citation type="submission" date="2020-02" db="EMBL/GenBank/DDBJ databases">
        <authorList>
            <person name="Meier V. D."/>
        </authorList>
    </citation>
    <scope>NUCLEOTIDE SEQUENCE</scope>
    <source>
        <strain evidence="7">AVDCRST_MAG88</strain>
    </source>
</reference>
<dbReference type="FunFam" id="3.40.50.970:FF:000007">
    <property type="entry name" value="Acetolactate synthase"/>
    <property type="match status" value="1"/>
</dbReference>
<sequence length="547" mass="58330">MTRMTGGQALVRSIKREGVDTIFGLPGIQLDWAFDALWEERDTIRVLHTRHEQACGYMADGYARSTGQVGTCLVVPGPGLLNTTAALSTAYACSSPVLCLTGQIQSNLIGGGRGELHEIPDQLEMIRSVTKWAARALRPEEIPGLVREAFRQLRTGRPRPVELEIPPDVLATEAEIELLDPAAPERSAGDPDLLRRTAAALAGAERPLIFVGGGIFAAEAWPELRALAEVLQAPVVMTENGRGALSDRHPLGLNALAGKRLLPEADVVLAVGTRFLRPAAMWGLPEGATTIRLDVDPEEVGRNVTPTIGIVGDAKLGLAAILAAVDGGRKRPSREAELAAVKEEIANLLFETQPQASFAGAIRAALPDDGVLVNEMTQVGYWSYTGFPVYEPRTFLTPGYQGTLGYGFATALGAQVGNPGKKVVSVNGDGGFGYNLQELSTMKRHGINVAAVVFSDGAYGNVRRIQQESFGGHTIASDLLNPDWVKLAESFGVAAVRVHGPDALEGALREALATNEPVLLDVPVGEMPRMTQLLYSRGTPPAPAKRR</sequence>
<dbReference type="NCBIfam" id="NF006122">
    <property type="entry name" value="PRK08266.1"/>
    <property type="match status" value="1"/>
</dbReference>
<dbReference type="PANTHER" id="PTHR18968:SF167">
    <property type="entry name" value="ACETOLACTATE SYNTHASE LARGE SUBUNIT ILVB2-RELATED"/>
    <property type="match status" value="1"/>
</dbReference>
<dbReference type="SUPFAM" id="SSF52467">
    <property type="entry name" value="DHS-like NAD/FAD-binding domain"/>
    <property type="match status" value="1"/>
</dbReference>
<dbReference type="GO" id="GO:0050660">
    <property type="term" value="F:flavin adenine dinucleotide binding"/>
    <property type="evidence" value="ECO:0007669"/>
    <property type="project" value="TreeGrafter"/>
</dbReference>
<dbReference type="GO" id="GO:0005948">
    <property type="term" value="C:acetolactate synthase complex"/>
    <property type="evidence" value="ECO:0007669"/>
    <property type="project" value="TreeGrafter"/>
</dbReference>
<feature type="domain" description="Thiamine pyrophosphate enzyme TPP-binding" evidence="5">
    <location>
        <begin position="377"/>
        <end position="522"/>
    </location>
</feature>
<evidence type="ECO:0000259" key="6">
    <source>
        <dbReference type="Pfam" id="PF02776"/>
    </source>
</evidence>
<dbReference type="InterPro" id="IPR045229">
    <property type="entry name" value="TPP_enz"/>
</dbReference>
<dbReference type="AlphaFoldDB" id="A0A6J4VMD8"/>
<proteinExistence type="inferred from homology"/>
<evidence type="ECO:0000256" key="1">
    <source>
        <dbReference type="ARBA" id="ARBA00007812"/>
    </source>
</evidence>
<dbReference type="EMBL" id="CADCWM010000719">
    <property type="protein sequence ID" value="CAA9577688.1"/>
    <property type="molecule type" value="Genomic_DNA"/>
</dbReference>
<dbReference type="Gene3D" id="3.40.50.1220">
    <property type="entry name" value="TPP-binding domain"/>
    <property type="match status" value="1"/>
</dbReference>
<dbReference type="Pfam" id="PF00205">
    <property type="entry name" value="TPP_enzyme_M"/>
    <property type="match status" value="1"/>
</dbReference>
<gene>
    <name evidence="7" type="ORF">AVDCRST_MAG88-2979</name>
</gene>
<dbReference type="CDD" id="cd07035">
    <property type="entry name" value="TPP_PYR_POX_like"/>
    <property type="match status" value="1"/>
</dbReference>
<feature type="domain" description="Thiamine pyrophosphate enzyme central" evidence="4">
    <location>
        <begin position="195"/>
        <end position="320"/>
    </location>
</feature>
<dbReference type="InterPro" id="IPR000399">
    <property type="entry name" value="TPP-bd_CS"/>
</dbReference>
<name>A0A6J4VMD8_9BACT</name>
<dbReference type="InterPro" id="IPR029035">
    <property type="entry name" value="DHS-like_NAD/FAD-binding_dom"/>
</dbReference>
<dbReference type="Pfam" id="PF02775">
    <property type="entry name" value="TPP_enzyme_C"/>
    <property type="match status" value="1"/>
</dbReference>
<dbReference type="Gene3D" id="3.40.50.970">
    <property type="match status" value="2"/>
</dbReference>
<dbReference type="InterPro" id="IPR029061">
    <property type="entry name" value="THDP-binding"/>
</dbReference>
<dbReference type="CDD" id="cd00568">
    <property type="entry name" value="TPP_enzymes"/>
    <property type="match status" value="1"/>
</dbReference>
<dbReference type="PROSITE" id="PS00187">
    <property type="entry name" value="TPP_ENZYMES"/>
    <property type="match status" value="1"/>
</dbReference>
<dbReference type="InterPro" id="IPR012000">
    <property type="entry name" value="Thiamin_PyroP_enz_cen_dom"/>
</dbReference>
<dbReference type="Pfam" id="PF02776">
    <property type="entry name" value="TPP_enzyme_N"/>
    <property type="match status" value="1"/>
</dbReference>
<dbReference type="InterPro" id="IPR011766">
    <property type="entry name" value="TPP_enzyme_TPP-bd"/>
</dbReference>
<dbReference type="GO" id="GO:0000287">
    <property type="term" value="F:magnesium ion binding"/>
    <property type="evidence" value="ECO:0007669"/>
    <property type="project" value="InterPro"/>
</dbReference>
<evidence type="ECO:0000259" key="4">
    <source>
        <dbReference type="Pfam" id="PF00205"/>
    </source>
</evidence>
<dbReference type="GO" id="GO:0009099">
    <property type="term" value="P:L-valine biosynthetic process"/>
    <property type="evidence" value="ECO:0007669"/>
    <property type="project" value="TreeGrafter"/>
</dbReference>
<evidence type="ECO:0000256" key="3">
    <source>
        <dbReference type="RuleBase" id="RU362132"/>
    </source>
</evidence>
<dbReference type="GO" id="GO:0030976">
    <property type="term" value="F:thiamine pyrophosphate binding"/>
    <property type="evidence" value="ECO:0007669"/>
    <property type="project" value="InterPro"/>
</dbReference>